<feature type="non-terminal residue" evidence="3">
    <location>
        <position position="1"/>
    </location>
</feature>
<dbReference type="InterPro" id="IPR014797">
    <property type="entry name" value="CKK_CAMSAP"/>
</dbReference>
<dbReference type="EMBL" id="KQ100993">
    <property type="protein sequence ID" value="KMS93592.1"/>
    <property type="molecule type" value="Genomic_DNA"/>
</dbReference>
<dbReference type="OrthoDB" id="2125658at2759"/>
<dbReference type="PANTHER" id="PTHR21595">
    <property type="entry name" value="PATRONIN"/>
    <property type="match status" value="1"/>
</dbReference>
<dbReference type="Gramene" id="KMS93592">
    <property type="protein sequence ID" value="KMS93592"/>
    <property type="gene ID" value="BVRB_029920"/>
</dbReference>
<reference evidence="3 4" key="1">
    <citation type="journal article" date="2014" name="Nature">
        <title>The genome of the recently domesticated crop plant sugar beet (Beta vulgaris).</title>
        <authorList>
            <person name="Dohm J.C."/>
            <person name="Minoche A.E."/>
            <person name="Holtgrawe D."/>
            <person name="Capella-Gutierrez S."/>
            <person name="Zakrzewski F."/>
            <person name="Tafer H."/>
            <person name="Rupp O."/>
            <person name="Sorensen T.R."/>
            <person name="Stracke R."/>
            <person name="Reinhardt R."/>
            <person name="Goesmann A."/>
            <person name="Kraft T."/>
            <person name="Schulz B."/>
            <person name="Stadler P.F."/>
            <person name="Schmidt T."/>
            <person name="Gabaldon T."/>
            <person name="Lehrach H."/>
            <person name="Weisshaar B."/>
            <person name="Himmelbauer H."/>
        </authorList>
    </citation>
    <scope>NUCLEOTIDE SEQUENCE [LARGE SCALE GENOMIC DNA]</scope>
    <source>
        <tissue evidence="3">Taproot</tissue>
    </source>
</reference>
<dbReference type="InterPro" id="IPR011033">
    <property type="entry name" value="PRC_barrel-like_sf"/>
</dbReference>
<evidence type="ECO:0000313" key="3">
    <source>
        <dbReference type="EMBL" id="KMS93592.1"/>
    </source>
</evidence>
<dbReference type="InterPro" id="IPR032940">
    <property type="entry name" value="CAMSAP"/>
</dbReference>
<feature type="compositionally biased region" description="Polar residues" evidence="1">
    <location>
        <begin position="75"/>
        <end position="85"/>
    </location>
</feature>
<sequence length="258" mass="29110">DPSLPKASIQIFPHGISGTGIQSQERGPAVDRFLLAHQIRRISMHRSKLQLDQDANRRVASEQILQALNEKNALMTPQTATSSRSEGCDSDEPEFSSSPRVESDVREEPQYIRNQNMKEGQQKESRTGKSAVLEEGELELPFKTSRKGICMDITIDDDNGEEGKVSGQRKIPVFFRRKSRTSRQNLHKPSPSPRPDSRLLPRSNRNLIRNAISRVCLAGGATGSERNRTLEALDSCPSEWFIILLREQRHKLQRLVSC</sequence>
<dbReference type="GO" id="GO:0008017">
    <property type="term" value="F:microtubule binding"/>
    <property type="evidence" value="ECO:0007669"/>
    <property type="project" value="InterPro"/>
</dbReference>
<dbReference type="Proteomes" id="UP000035740">
    <property type="component" value="Unassembled WGS sequence"/>
</dbReference>
<accession>A0A0J8B128</accession>
<evidence type="ECO:0000259" key="2">
    <source>
        <dbReference type="PROSITE" id="PS51508"/>
    </source>
</evidence>
<keyword evidence="4" id="KW-1185">Reference proteome</keyword>
<dbReference type="InterPro" id="IPR038209">
    <property type="entry name" value="CKK_dom_sf"/>
</dbReference>
<dbReference type="SUPFAM" id="SSF50346">
    <property type="entry name" value="PRC-barrel domain"/>
    <property type="match status" value="1"/>
</dbReference>
<evidence type="ECO:0000256" key="1">
    <source>
        <dbReference type="SAM" id="MobiDB-lite"/>
    </source>
</evidence>
<dbReference type="PANTHER" id="PTHR21595:SF0">
    <property type="entry name" value="PATRONIN"/>
    <property type="match status" value="1"/>
</dbReference>
<feature type="domain" description="CKK" evidence="2">
    <location>
        <begin position="192"/>
        <end position="258"/>
    </location>
</feature>
<name>A0A0J8B128_BETVV</name>
<dbReference type="AlphaFoldDB" id="A0A0J8B128"/>
<gene>
    <name evidence="3" type="ORF">BVRB_029920</name>
</gene>
<dbReference type="PROSITE" id="PS51508">
    <property type="entry name" value="CKK"/>
    <property type="match status" value="1"/>
</dbReference>
<evidence type="ECO:0000313" key="4">
    <source>
        <dbReference type="Proteomes" id="UP000035740"/>
    </source>
</evidence>
<feature type="region of interest" description="Disordered" evidence="1">
    <location>
        <begin position="177"/>
        <end position="201"/>
    </location>
</feature>
<feature type="compositionally biased region" description="Basic and acidic residues" evidence="1">
    <location>
        <begin position="101"/>
        <end position="110"/>
    </location>
</feature>
<dbReference type="Gene3D" id="3.10.20.360">
    <property type="entry name" value="CKK domain"/>
    <property type="match status" value="1"/>
</dbReference>
<feature type="region of interest" description="Disordered" evidence="1">
    <location>
        <begin position="71"/>
        <end position="134"/>
    </location>
</feature>
<organism evidence="3 4">
    <name type="scientific">Beta vulgaris subsp. vulgaris</name>
    <name type="common">Beet</name>
    <dbReference type="NCBI Taxonomy" id="3555"/>
    <lineage>
        <taxon>Eukaryota</taxon>
        <taxon>Viridiplantae</taxon>
        <taxon>Streptophyta</taxon>
        <taxon>Embryophyta</taxon>
        <taxon>Tracheophyta</taxon>
        <taxon>Spermatophyta</taxon>
        <taxon>Magnoliopsida</taxon>
        <taxon>eudicotyledons</taxon>
        <taxon>Gunneridae</taxon>
        <taxon>Pentapetalae</taxon>
        <taxon>Caryophyllales</taxon>
        <taxon>Chenopodiaceae</taxon>
        <taxon>Betoideae</taxon>
        <taxon>Beta</taxon>
    </lineage>
</organism>
<protein>
    <recommendedName>
        <fullName evidence="2">CKK domain-containing protein</fullName>
    </recommendedName>
</protein>
<proteinExistence type="predicted"/>
<dbReference type="GO" id="GO:0005516">
    <property type="term" value="F:calmodulin binding"/>
    <property type="evidence" value="ECO:0007669"/>
    <property type="project" value="InterPro"/>
</dbReference>
<dbReference type="Pfam" id="PF08683">
    <property type="entry name" value="CAMSAP_CKK"/>
    <property type="match status" value="1"/>
</dbReference>